<dbReference type="OrthoDB" id="9801938at2"/>
<dbReference type="GO" id="GO:0030272">
    <property type="term" value="F:5-formyltetrahydrofolate cyclo-ligase activity"/>
    <property type="evidence" value="ECO:0007669"/>
    <property type="project" value="UniProtKB-EC"/>
</dbReference>
<dbReference type="SUPFAM" id="SSF100950">
    <property type="entry name" value="NagB/RpiA/CoA transferase-like"/>
    <property type="match status" value="1"/>
</dbReference>
<protein>
    <recommendedName>
        <fullName evidence="5">5-formyltetrahydrofolate cyclo-ligase</fullName>
        <ecNumber evidence="5">6.3.3.2</ecNumber>
    </recommendedName>
</protein>
<accession>A0A843YRB8</accession>
<dbReference type="EC" id="6.3.3.2" evidence="5"/>
<feature type="binding site" evidence="4">
    <location>
        <begin position="18"/>
        <end position="22"/>
    </location>
    <ligand>
        <name>ATP</name>
        <dbReference type="ChEBI" id="CHEBI:30616"/>
    </ligand>
</feature>
<keyword evidence="7" id="KW-1185">Reference proteome</keyword>
<dbReference type="RefSeq" id="WP_153233889.1">
    <property type="nucleotide sequence ID" value="NZ_WINI01000003.1"/>
</dbReference>
<evidence type="ECO:0000256" key="1">
    <source>
        <dbReference type="ARBA" id="ARBA00010638"/>
    </source>
</evidence>
<dbReference type="Pfam" id="PF01812">
    <property type="entry name" value="5-FTHF_cyc-lig"/>
    <property type="match status" value="1"/>
</dbReference>
<keyword evidence="5" id="KW-0460">Magnesium</keyword>
<proteinExistence type="inferred from homology"/>
<organism evidence="6 7">
    <name type="scientific">Glaciimonas soli</name>
    <dbReference type="NCBI Taxonomy" id="2590999"/>
    <lineage>
        <taxon>Bacteria</taxon>
        <taxon>Pseudomonadati</taxon>
        <taxon>Pseudomonadota</taxon>
        <taxon>Betaproteobacteria</taxon>
        <taxon>Burkholderiales</taxon>
        <taxon>Oxalobacteraceae</taxon>
        <taxon>Glaciimonas</taxon>
    </lineage>
</organism>
<dbReference type="GO" id="GO:0046872">
    <property type="term" value="F:metal ion binding"/>
    <property type="evidence" value="ECO:0007669"/>
    <property type="project" value="UniProtKB-KW"/>
</dbReference>
<dbReference type="GO" id="GO:0035999">
    <property type="term" value="P:tetrahydrofolate interconversion"/>
    <property type="evidence" value="ECO:0007669"/>
    <property type="project" value="TreeGrafter"/>
</dbReference>
<evidence type="ECO:0000256" key="2">
    <source>
        <dbReference type="ARBA" id="ARBA00022741"/>
    </source>
</evidence>
<keyword evidence="3 4" id="KW-0067">ATP-binding</keyword>
<dbReference type="PANTHER" id="PTHR23407">
    <property type="entry name" value="ATPASE INHIBITOR/5-FORMYLTETRAHYDROFOLATE CYCLO-LIGASE"/>
    <property type="match status" value="1"/>
</dbReference>
<comment type="similarity">
    <text evidence="1 5">Belongs to the 5-formyltetrahydrofolate cyclo-ligase family.</text>
</comment>
<dbReference type="InterPro" id="IPR002698">
    <property type="entry name" value="FTHF_cligase"/>
</dbReference>
<evidence type="ECO:0000313" key="6">
    <source>
        <dbReference type="EMBL" id="MQR00274.1"/>
    </source>
</evidence>
<feature type="binding site" evidence="4">
    <location>
        <position position="73"/>
    </location>
    <ligand>
        <name>substrate</name>
    </ligand>
</feature>
<dbReference type="NCBIfam" id="TIGR02727">
    <property type="entry name" value="MTHFS_bact"/>
    <property type="match status" value="1"/>
</dbReference>
<comment type="caution">
    <text evidence="6">The sequence shown here is derived from an EMBL/GenBank/DDBJ whole genome shotgun (WGS) entry which is preliminary data.</text>
</comment>
<keyword evidence="2 4" id="KW-0547">Nucleotide-binding</keyword>
<gene>
    <name evidence="6" type="ORF">GEV47_06230</name>
</gene>
<keyword evidence="6" id="KW-0436">Ligase</keyword>
<evidence type="ECO:0000256" key="3">
    <source>
        <dbReference type="ARBA" id="ARBA00022840"/>
    </source>
</evidence>
<dbReference type="EMBL" id="WINI01000003">
    <property type="protein sequence ID" value="MQR00274.1"/>
    <property type="molecule type" value="Genomic_DNA"/>
</dbReference>
<name>A0A843YRB8_9BURK</name>
<comment type="catalytic activity">
    <reaction evidence="5">
        <text>(6S)-5-formyl-5,6,7,8-tetrahydrofolate + ATP = (6R)-5,10-methenyltetrahydrofolate + ADP + phosphate</text>
        <dbReference type="Rhea" id="RHEA:10488"/>
        <dbReference type="ChEBI" id="CHEBI:30616"/>
        <dbReference type="ChEBI" id="CHEBI:43474"/>
        <dbReference type="ChEBI" id="CHEBI:57455"/>
        <dbReference type="ChEBI" id="CHEBI:57457"/>
        <dbReference type="ChEBI" id="CHEBI:456216"/>
        <dbReference type="EC" id="6.3.3.2"/>
    </reaction>
</comment>
<comment type="cofactor">
    <cofactor evidence="5">
        <name>Mg(2+)</name>
        <dbReference type="ChEBI" id="CHEBI:18420"/>
    </cofactor>
</comment>
<dbReference type="PIRSF" id="PIRSF006806">
    <property type="entry name" value="FTHF_cligase"/>
    <property type="match status" value="1"/>
</dbReference>
<dbReference type="Proteomes" id="UP000451565">
    <property type="component" value="Unassembled WGS sequence"/>
</dbReference>
<evidence type="ECO:0000313" key="7">
    <source>
        <dbReference type="Proteomes" id="UP000451565"/>
    </source>
</evidence>
<reference evidence="6 7" key="1">
    <citation type="submission" date="2019-10" db="EMBL/GenBank/DDBJ databases">
        <title>Glaciimonas soli sp. nov., a psychrophilic bacterium isolated from the forest soil of a high elevation mountain in Taiwan.</title>
        <authorList>
            <person name="Wang L.-T."/>
            <person name="Shieh W.Y."/>
        </authorList>
    </citation>
    <scope>NUCLEOTIDE SEQUENCE [LARGE SCALE GENOMIC DNA]</scope>
    <source>
        <strain evidence="6 7">GS1</strain>
    </source>
</reference>
<dbReference type="Gene3D" id="3.40.50.10420">
    <property type="entry name" value="NagB/RpiA/CoA transferase-like"/>
    <property type="match status" value="1"/>
</dbReference>
<dbReference type="InterPro" id="IPR037171">
    <property type="entry name" value="NagB/RpiA_transferase-like"/>
</dbReference>
<keyword evidence="5" id="KW-0479">Metal-binding</keyword>
<dbReference type="PANTHER" id="PTHR23407:SF1">
    <property type="entry name" value="5-FORMYLTETRAHYDROFOLATE CYCLO-LIGASE"/>
    <property type="match status" value="1"/>
</dbReference>
<dbReference type="GO" id="GO:0009396">
    <property type="term" value="P:folic acid-containing compound biosynthetic process"/>
    <property type="evidence" value="ECO:0007669"/>
    <property type="project" value="TreeGrafter"/>
</dbReference>
<dbReference type="InterPro" id="IPR024185">
    <property type="entry name" value="FTHF_cligase-like_sf"/>
</dbReference>
<feature type="binding site" evidence="4">
    <location>
        <begin position="147"/>
        <end position="155"/>
    </location>
    <ligand>
        <name>ATP</name>
        <dbReference type="ChEBI" id="CHEBI:30616"/>
    </ligand>
</feature>
<sequence>MTDDQDFSLENAANQAQKIQLRTALLANRKVIPEKTRLALDNEIAKRTIAWIEKLIKVQSDAVIGVYWPIRGEPDLRPAYAKLASLGVALALPVVVDEDAPLRFLHWTPGEAMTQDRFGVAVPVKEDIVRPQALLIPCVGFNQQRRRLGYGGGFYDRTLATTPRPQTAGIAYDCGFAEFASASHDIAMDVIFTETKIFL</sequence>
<evidence type="ECO:0000256" key="4">
    <source>
        <dbReference type="PIRSR" id="PIRSR006806-1"/>
    </source>
</evidence>
<dbReference type="AlphaFoldDB" id="A0A843YRB8"/>
<dbReference type="GO" id="GO:0005524">
    <property type="term" value="F:ATP binding"/>
    <property type="evidence" value="ECO:0007669"/>
    <property type="project" value="UniProtKB-KW"/>
</dbReference>
<evidence type="ECO:0000256" key="5">
    <source>
        <dbReference type="RuleBase" id="RU361279"/>
    </source>
</evidence>